<dbReference type="GO" id="GO:0016758">
    <property type="term" value="F:hexosyltransferase activity"/>
    <property type="evidence" value="ECO:0007669"/>
    <property type="project" value="UniProtKB-ARBA"/>
</dbReference>
<dbReference type="AlphaFoldDB" id="A0A1M6SUG1"/>
<dbReference type="CDD" id="cd06433">
    <property type="entry name" value="GT_2_WfgS_like"/>
    <property type="match status" value="1"/>
</dbReference>
<dbReference type="InterPro" id="IPR029044">
    <property type="entry name" value="Nucleotide-diphossugar_trans"/>
</dbReference>
<accession>A0A1M6SUG1</accession>
<dbReference type="Proteomes" id="UP000184130">
    <property type="component" value="Unassembled WGS sequence"/>
</dbReference>
<proteinExistence type="predicted"/>
<evidence type="ECO:0000313" key="3">
    <source>
        <dbReference type="Proteomes" id="UP000184130"/>
    </source>
</evidence>
<dbReference type="Gene3D" id="3.90.550.10">
    <property type="entry name" value="Spore Coat Polysaccharide Biosynthesis Protein SpsA, Chain A"/>
    <property type="match status" value="1"/>
</dbReference>
<reference evidence="2 3" key="1">
    <citation type="submission" date="2016-11" db="EMBL/GenBank/DDBJ databases">
        <authorList>
            <person name="Jaros S."/>
            <person name="Januszkiewicz K."/>
            <person name="Wedrychowicz H."/>
        </authorList>
    </citation>
    <scope>NUCLEOTIDE SEQUENCE [LARGE SCALE GENOMIC DNA]</scope>
    <source>
        <strain evidence="2 3">KHT3</strain>
    </source>
</reference>
<feature type="domain" description="Glycosyltransferase 2-like" evidence="1">
    <location>
        <begin position="7"/>
        <end position="162"/>
    </location>
</feature>
<dbReference type="RefSeq" id="WP_073205612.1">
    <property type="nucleotide sequence ID" value="NZ_FRBD01000004.1"/>
</dbReference>
<dbReference type="InterPro" id="IPR001173">
    <property type="entry name" value="Glyco_trans_2-like"/>
</dbReference>
<keyword evidence="2" id="KW-0808">Transferase</keyword>
<evidence type="ECO:0000259" key="1">
    <source>
        <dbReference type="Pfam" id="PF00535"/>
    </source>
</evidence>
<dbReference type="PANTHER" id="PTHR22916:SF3">
    <property type="entry name" value="UDP-GLCNAC:BETAGAL BETA-1,3-N-ACETYLGLUCOSAMINYLTRANSFERASE-LIKE PROTEIN 1"/>
    <property type="match status" value="1"/>
</dbReference>
<name>A0A1M6SUG1_XYLRU</name>
<dbReference type="PANTHER" id="PTHR22916">
    <property type="entry name" value="GLYCOSYLTRANSFERASE"/>
    <property type="match status" value="1"/>
</dbReference>
<dbReference type="SUPFAM" id="SSF53448">
    <property type="entry name" value="Nucleotide-diphospho-sugar transferases"/>
    <property type="match status" value="1"/>
</dbReference>
<organism evidence="2 3">
    <name type="scientific">Xylanibacter ruminicola</name>
    <name type="common">Prevotella ruminicola</name>
    <dbReference type="NCBI Taxonomy" id="839"/>
    <lineage>
        <taxon>Bacteria</taxon>
        <taxon>Pseudomonadati</taxon>
        <taxon>Bacteroidota</taxon>
        <taxon>Bacteroidia</taxon>
        <taxon>Bacteroidales</taxon>
        <taxon>Prevotellaceae</taxon>
        <taxon>Xylanibacter</taxon>
    </lineage>
</organism>
<protein>
    <submittedName>
        <fullName evidence="2">Glycosyl transferase family 2</fullName>
    </submittedName>
</protein>
<dbReference type="OrthoDB" id="9788101at2"/>
<gene>
    <name evidence="2" type="ORF">SAMN05216463_10447</name>
</gene>
<evidence type="ECO:0000313" key="2">
    <source>
        <dbReference type="EMBL" id="SHK48372.1"/>
    </source>
</evidence>
<sequence>MIRITYVTITYNAAQVLQRTLDSVLSQDYPNIVHLIIDGASTDDTLKLVDDYIARSNAAENGHRIQVTSEPDKGIYDAMNKGLRSLDGDYVCYLNAGDFLPAPDTVSKIAQQVENVQCPAVLYGDTDIVDGEGRFLRHRRLAPPENLTWRSFRQGMLVCHQAFYARTDFAIATPYDMQYRYSADVDWCIRVMKAAQKENVPLLNLHMVVANYTEEGQTTLHHRESLWERYRVMEHHYGRVQTFLLHCWFAVRSFLKH</sequence>
<dbReference type="EMBL" id="FRBD01000004">
    <property type="protein sequence ID" value="SHK48372.1"/>
    <property type="molecule type" value="Genomic_DNA"/>
</dbReference>
<dbReference type="Pfam" id="PF00535">
    <property type="entry name" value="Glycos_transf_2"/>
    <property type="match status" value="1"/>
</dbReference>